<dbReference type="AlphaFoldDB" id="A0A5M8I7P4"/>
<protein>
    <recommendedName>
        <fullName evidence="1">Transcriptional regulator AbiEi antitoxin N-terminal domain-containing protein</fullName>
    </recommendedName>
</protein>
<dbReference type="InterPro" id="IPR021561">
    <property type="entry name" value="AbiEi_3"/>
</dbReference>
<organism evidence="2">
    <name type="scientific">Chlorobium phaeovibrioides</name>
    <dbReference type="NCBI Taxonomy" id="1094"/>
    <lineage>
        <taxon>Bacteria</taxon>
        <taxon>Pseudomonadati</taxon>
        <taxon>Chlorobiota</taxon>
        <taxon>Chlorobiia</taxon>
        <taxon>Chlorobiales</taxon>
        <taxon>Chlorobiaceae</taxon>
        <taxon>Chlorobium/Pelodictyon group</taxon>
        <taxon>Chlorobium</taxon>
    </lineage>
</organism>
<feature type="domain" description="Transcriptional regulator AbiEi antitoxin N-terminal" evidence="1">
    <location>
        <begin position="6"/>
        <end position="95"/>
    </location>
</feature>
<dbReference type="Pfam" id="PF17194">
    <property type="entry name" value="AbiEi_3_N"/>
    <property type="match status" value="1"/>
</dbReference>
<dbReference type="Pfam" id="PF11459">
    <property type="entry name" value="AbiEi_3"/>
    <property type="match status" value="1"/>
</dbReference>
<dbReference type="InterPro" id="IPR033455">
    <property type="entry name" value="AbiEi_3_N"/>
</dbReference>
<geneLocation type="plasmid" evidence="2">
    <name>pl2</name>
</geneLocation>
<keyword evidence="2" id="KW-0614">Plasmid</keyword>
<evidence type="ECO:0000313" key="2">
    <source>
        <dbReference type="EMBL" id="KAA6230392.1"/>
    </source>
</evidence>
<evidence type="ECO:0000259" key="1">
    <source>
        <dbReference type="Pfam" id="PF17194"/>
    </source>
</evidence>
<dbReference type="RefSeq" id="WP_151418988.1">
    <property type="nucleotide sequence ID" value="NZ_CM018434.1"/>
</dbReference>
<accession>A0A5M8I7P4</accession>
<gene>
    <name evidence="2" type="ORF">FP507_11030</name>
</gene>
<proteinExistence type="predicted"/>
<comment type="caution">
    <text evidence="2">The sequence shown here is derived from an EMBL/GenBank/DDBJ whole genome shotgun (WGS) entry which is preliminary data.</text>
</comment>
<dbReference type="EMBL" id="VMRG01000004">
    <property type="protein sequence ID" value="KAA6230392.1"/>
    <property type="molecule type" value="Genomic_DNA"/>
</dbReference>
<name>A0A5M8I7P4_CHLPH</name>
<dbReference type="Proteomes" id="UP000327458">
    <property type="component" value="Plasmid pl2"/>
</dbReference>
<reference evidence="2" key="1">
    <citation type="submission" date="2019-07" db="EMBL/GenBank/DDBJ databases">
        <title>Draft genome Sequence of Chlorobium phaeovibrioides sp. strain PhvTcv-s14, from the Phylum Chlorobi.</title>
        <authorList>
            <person name="Babenko V."/>
            <person name="Boldyreva D."/>
            <person name="Kanygina A."/>
            <person name="Selezneva O."/>
            <person name="Akopiyan T."/>
            <person name="Lunina O."/>
        </authorList>
    </citation>
    <scope>NUCLEOTIDE SEQUENCE [LARGE SCALE GENOMIC DNA]</scope>
    <source>
        <strain evidence="2">GrTcv12</strain>
        <plasmid evidence="2">pl2</plasmid>
    </source>
</reference>
<sequence length="255" mass="29079">MTTNTASKLNLLLIRHIPGTVELASWMDGLGISHDLQQYYRKAGWLEPVGVGASKRPSEQICWEGALYTLQQQGKLPVHAGARTALSLQGYAHYARSDKEPVFLFSPRNTTVPAWFRKYDWHRQVIHEKTSFLAPQQALSKVSLPLFSILVSSPERAMLECLYLAPKAFDLVECYQLMEMLTTLRPKVVQELLEQCRSIRVKRLFLYLSEKAGHLWFNRLDRSRIDLGKGKRVIENGGVLVPDYELVLPNELVSL</sequence>